<evidence type="ECO:0000313" key="1">
    <source>
        <dbReference type="EMBL" id="CAG9559836.1"/>
    </source>
</evidence>
<dbReference type="AlphaFoldDB" id="A0A8J2VQ86"/>
<protein>
    <submittedName>
        <fullName evidence="1">(African queen) hypothetical protein</fullName>
    </submittedName>
</protein>
<name>A0A8J2VQ86_9NEOP</name>
<sequence>MIARSNICDEAAAPRRDNNHVIRIDGKLSGGEMCASQNILAVSPTKGIRRKKRSVPFALALTNNATRICYPNTSSI</sequence>
<organism evidence="1 2">
    <name type="scientific">Danaus chrysippus</name>
    <name type="common">African queen</name>
    <dbReference type="NCBI Taxonomy" id="151541"/>
    <lineage>
        <taxon>Eukaryota</taxon>
        <taxon>Metazoa</taxon>
        <taxon>Ecdysozoa</taxon>
        <taxon>Arthropoda</taxon>
        <taxon>Hexapoda</taxon>
        <taxon>Insecta</taxon>
        <taxon>Pterygota</taxon>
        <taxon>Neoptera</taxon>
        <taxon>Endopterygota</taxon>
        <taxon>Lepidoptera</taxon>
        <taxon>Glossata</taxon>
        <taxon>Ditrysia</taxon>
        <taxon>Papilionoidea</taxon>
        <taxon>Nymphalidae</taxon>
        <taxon>Danainae</taxon>
        <taxon>Danaini</taxon>
        <taxon>Danaina</taxon>
        <taxon>Danaus</taxon>
        <taxon>Anosia</taxon>
    </lineage>
</organism>
<gene>
    <name evidence="1" type="ORF">DCHRY22_LOCUS1619</name>
</gene>
<evidence type="ECO:0000313" key="2">
    <source>
        <dbReference type="Proteomes" id="UP000789524"/>
    </source>
</evidence>
<dbReference type="Proteomes" id="UP000789524">
    <property type="component" value="Unassembled WGS sequence"/>
</dbReference>
<comment type="caution">
    <text evidence="1">The sequence shown here is derived from an EMBL/GenBank/DDBJ whole genome shotgun (WGS) entry which is preliminary data.</text>
</comment>
<proteinExistence type="predicted"/>
<reference evidence="1" key="1">
    <citation type="submission" date="2021-09" db="EMBL/GenBank/DDBJ databases">
        <authorList>
            <person name="Martin H S."/>
        </authorList>
    </citation>
    <scope>NUCLEOTIDE SEQUENCE</scope>
</reference>
<accession>A0A8J2VQ86</accession>
<keyword evidence="2" id="KW-1185">Reference proteome</keyword>
<dbReference type="EMBL" id="CAKASE010000044">
    <property type="protein sequence ID" value="CAG9559836.1"/>
    <property type="molecule type" value="Genomic_DNA"/>
</dbReference>